<keyword evidence="2" id="KW-1185">Reference proteome</keyword>
<dbReference type="Proteomes" id="UP000265520">
    <property type="component" value="Unassembled WGS sequence"/>
</dbReference>
<dbReference type="EMBL" id="LXQA010071552">
    <property type="protein sequence ID" value="MCI09157.1"/>
    <property type="molecule type" value="Genomic_DNA"/>
</dbReference>
<accession>A0A392PC16</accession>
<organism evidence="1 2">
    <name type="scientific">Trifolium medium</name>
    <dbReference type="NCBI Taxonomy" id="97028"/>
    <lineage>
        <taxon>Eukaryota</taxon>
        <taxon>Viridiplantae</taxon>
        <taxon>Streptophyta</taxon>
        <taxon>Embryophyta</taxon>
        <taxon>Tracheophyta</taxon>
        <taxon>Spermatophyta</taxon>
        <taxon>Magnoliopsida</taxon>
        <taxon>eudicotyledons</taxon>
        <taxon>Gunneridae</taxon>
        <taxon>Pentapetalae</taxon>
        <taxon>rosids</taxon>
        <taxon>fabids</taxon>
        <taxon>Fabales</taxon>
        <taxon>Fabaceae</taxon>
        <taxon>Papilionoideae</taxon>
        <taxon>50 kb inversion clade</taxon>
        <taxon>NPAAA clade</taxon>
        <taxon>Hologalegina</taxon>
        <taxon>IRL clade</taxon>
        <taxon>Trifolieae</taxon>
        <taxon>Trifolium</taxon>
    </lineage>
</organism>
<name>A0A392PC16_9FABA</name>
<proteinExistence type="predicted"/>
<sequence length="91" mass="9694">MVPIQTPTSAPKLVTKSHTQNLTLSLLDPSSPIIKPLAERRTVSTATLTHVTAPFSPHLSPPLETPKSIITTTITKSSSSINLNETPLGLE</sequence>
<dbReference type="AlphaFoldDB" id="A0A392PC16"/>
<evidence type="ECO:0000313" key="2">
    <source>
        <dbReference type="Proteomes" id="UP000265520"/>
    </source>
</evidence>
<protein>
    <submittedName>
        <fullName evidence="1">Protein DYAD-like</fullName>
    </submittedName>
</protein>
<reference evidence="1 2" key="1">
    <citation type="journal article" date="2018" name="Front. Plant Sci.">
        <title>Red Clover (Trifolium pratense) and Zigzag Clover (T. medium) - A Picture of Genomic Similarities and Differences.</title>
        <authorList>
            <person name="Dluhosova J."/>
            <person name="Istvanek J."/>
            <person name="Nedelnik J."/>
            <person name="Repkova J."/>
        </authorList>
    </citation>
    <scope>NUCLEOTIDE SEQUENCE [LARGE SCALE GENOMIC DNA]</scope>
    <source>
        <strain evidence="2">cv. 10/8</strain>
        <tissue evidence="1">Leaf</tissue>
    </source>
</reference>
<evidence type="ECO:0000313" key="1">
    <source>
        <dbReference type="EMBL" id="MCI09157.1"/>
    </source>
</evidence>
<comment type="caution">
    <text evidence="1">The sequence shown here is derived from an EMBL/GenBank/DDBJ whole genome shotgun (WGS) entry which is preliminary data.</text>
</comment>